<dbReference type="Proteomes" id="UP000298663">
    <property type="component" value="Unassembled WGS sequence"/>
</dbReference>
<dbReference type="AlphaFoldDB" id="A0A4U5MWS6"/>
<evidence type="ECO:0000313" key="2">
    <source>
        <dbReference type="EMBL" id="TKR73952.1"/>
    </source>
</evidence>
<evidence type="ECO:0000256" key="1">
    <source>
        <dbReference type="SAM" id="MobiDB-lite"/>
    </source>
</evidence>
<protein>
    <submittedName>
        <fullName evidence="2">Uncharacterized protein</fullName>
    </submittedName>
</protein>
<evidence type="ECO:0000313" key="3">
    <source>
        <dbReference type="Proteomes" id="UP000298663"/>
    </source>
</evidence>
<accession>A0A4U5MWS6</accession>
<reference evidence="2 3" key="1">
    <citation type="journal article" date="2015" name="Genome Biol.">
        <title>Comparative genomics of Steinernema reveals deeply conserved gene regulatory networks.</title>
        <authorList>
            <person name="Dillman A.R."/>
            <person name="Macchietto M."/>
            <person name="Porter C.F."/>
            <person name="Rogers A."/>
            <person name="Williams B."/>
            <person name="Antoshechkin I."/>
            <person name="Lee M.M."/>
            <person name="Goodwin Z."/>
            <person name="Lu X."/>
            <person name="Lewis E.E."/>
            <person name="Goodrich-Blair H."/>
            <person name="Stock S.P."/>
            <person name="Adams B.J."/>
            <person name="Sternberg P.W."/>
            <person name="Mortazavi A."/>
        </authorList>
    </citation>
    <scope>NUCLEOTIDE SEQUENCE [LARGE SCALE GENOMIC DNA]</scope>
    <source>
        <strain evidence="2 3">ALL</strain>
    </source>
</reference>
<dbReference type="EMBL" id="AZBU02000006">
    <property type="protein sequence ID" value="TKR73952.1"/>
    <property type="molecule type" value="Genomic_DNA"/>
</dbReference>
<name>A0A4U5MWS6_STECR</name>
<comment type="caution">
    <text evidence="2">The sequence shown here is derived from an EMBL/GenBank/DDBJ whole genome shotgun (WGS) entry which is preliminary data.</text>
</comment>
<feature type="region of interest" description="Disordered" evidence="1">
    <location>
        <begin position="1"/>
        <end position="30"/>
    </location>
</feature>
<organism evidence="2 3">
    <name type="scientific">Steinernema carpocapsae</name>
    <name type="common">Entomopathogenic nematode</name>
    <dbReference type="NCBI Taxonomy" id="34508"/>
    <lineage>
        <taxon>Eukaryota</taxon>
        <taxon>Metazoa</taxon>
        <taxon>Ecdysozoa</taxon>
        <taxon>Nematoda</taxon>
        <taxon>Chromadorea</taxon>
        <taxon>Rhabditida</taxon>
        <taxon>Tylenchina</taxon>
        <taxon>Panagrolaimomorpha</taxon>
        <taxon>Strongyloidoidea</taxon>
        <taxon>Steinernematidae</taxon>
        <taxon>Steinernema</taxon>
    </lineage>
</organism>
<feature type="compositionally biased region" description="Polar residues" evidence="1">
    <location>
        <begin position="7"/>
        <end position="19"/>
    </location>
</feature>
<keyword evidence="3" id="KW-1185">Reference proteome</keyword>
<gene>
    <name evidence="2" type="ORF">L596_021191</name>
</gene>
<sequence length="154" mass="16946">MVAASCQIISPPTNVPNLRTSDKPDTSPRAIASASSVCRPDRTCDLRRVAEFNLTVSPRAITRICRGPRELEKLHESEGEFCWSSGSTATESVEAAAPSFPPLLRTTKCPRSRRSLVLLDQVHHRENCFCLDPSKVLVCVPECKGQLETIQDTP</sequence>
<reference evidence="2 3" key="2">
    <citation type="journal article" date="2019" name="G3 (Bethesda)">
        <title>Hybrid Assembly of the Genome of the Entomopathogenic Nematode Steinernema carpocapsae Identifies the X-Chromosome.</title>
        <authorList>
            <person name="Serra L."/>
            <person name="Macchietto M."/>
            <person name="Macias-Munoz A."/>
            <person name="McGill C.J."/>
            <person name="Rodriguez I.M."/>
            <person name="Rodriguez B."/>
            <person name="Murad R."/>
            <person name="Mortazavi A."/>
        </authorList>
    </citation>
    <scope>NUCLEOTIDE SEQUENCE [LARGE SCALE GENOMIC DNA]</scope>
    <source>
        <strain evidence="2 3">ALL</strain>
    </source>
</reference>
<proteinExistence type="predicted"/>